<evidence type="ECO:0000256" key="1">
    <source>
        <dbReference type="ARBA" id="ARBA00022603"/>
    </source>
</evidence>
<accession>A0A9P8C6K2</accession>
<evidence type="ECO:0000259" key="4">
    <source>
        <dbReference type="Pfam" id="PF00891"/>
    </source>
</evidence>
<evidence type="ECO:0000256" key="2">
    <source>
        <dbReference type="ARBA" id="ARBA00022679"/>
    </source>
</evidence>
<evidence type="ECO:0000313" key="5">
    <source>
        <dbReference type="EMBL" id="KAG9235754.1"/>
    </source>
</evidence>
<organism evidence="5 6">
    <name type="scientific">Amylocarpus encephaloides</name>
    <dbReference type="NCBI Taxonomy" id="45428"/>
    <lineage>
        <taxon>Eukaryota</taxon>
        <taxon>Fungi</taxon>
        <taxon>Dikarya</taxon>
        <taxon>Ascomycota</taxon>
        <taxon>Pezizomycotina</taxon>
        <taxon>Leotiomycetes</taxon>
        <taxon>Helotiales</taxon>
        <taxon>Helotiales incertae sedis</taxon>
        <taxon>Amylocarpus</taxon>
    </lineage>
</organism>
<proteinExistence type="predicted"/>
<evidence type="ECO:0000256" key="3">
    <source>
        <dbReference type="ARBA" id="ARBA00022691"/>
    </source>
</evidence>
<dbReference type="EMBL" id="MU251423">
    <property type="protein sequence ID" value="KAG9235754.1"/>
    <property type="molecule type" value="Genomic_DNA"/>
</dbReference>
<dbReference type="InterPro" id="IPR036390">
    <property type="entry name" value="WH_DNA-bd_sf"/>
</dbReference>
<keyword evidence="1" id="KW-0489">Methyltransferase</keyword>
<keyword evidence="2" id="KW-0808">Transferase</keyword>
<dbReference type="Gene3D" id="3.40.50.150">
    <property type="entry name" value="Vaccinia Virus protein VP39"/>
    <property type="match status" value="1"/>
</dbReference>
<reference evidence="5" key="1">
    <citation type="journal article" date="2021" name="IMA Fungus">
        <title>Genomic characterization of three marine fungi, including Emericellopsis atlantica sp. nov. with signatures of a generalist lifestyle and marine biomass degradation.</title>
        <authorList>
            <person name="Hagestad O.C."/>
            <person name="Hou L."/>
            <person name="Andersen J.H."/>
            <person name="Hansen E.H."/>
            <person name="Altermark B."/>
            <person name="Li C."/>
            <person name="Kuhnert E."/>
            <person name="Cox R.J."/>
            <person name="Crous P.W."/>
            <person name="Spatafora J.W."/>
            <person name="Lail K."/>
            <person name="Amirebrahimi M."/>
            <person name="Lipzen A."/>
            <person name="Pangilinan J."/>
            <person name="Andreopoulos W."/>
            <person name="Hayes R.D."/>
            <person name="Ng V."/>
            <person name="Grigoriev I.V."/>
            <person name="Jackson S.A."/>
            <person name="Sutton T.D.S."/>
            <person name="Dobson A.D.W."/>
            <person name="Rama T."/>
        </authorList>
    </citation>
    <scope>NUCLEOTIDE SEQUENCE</scope>
    <source>
        <strain evidence="5">TRa018bII</strain>
    </source>
</reference>
<comment type="caution">
    <text evidence="5">The sequence shown here is derived from an EMBL/GenBank/DDBJ whole genome shotgun (WGS) entry which is preliminary data.</text>
</comment>
<dbReference type="PROSITE" id="PS51683">
    <property type="entry name" value="SAM_OMT_II"/>
    <property type="match status" value="1"/>
</dbReference>
<dbReference type="InterPro" id="IPR016461">
    <property type="entry name" value="COMT-like"/>
</dbReference>
<dbReference type="InterPro" id="IPR036388">
    <property type="entry name" value="WH-like_DNA-bd_sf"/>
</dbReference>
<dbReference type="OrthoDB" id="1606438at2759"/>
<dbReference type="GO" id="GO:0032259">
    <property type="term" value="P:methylation"/>
    <property type="evidence" value="ECO:0007669"/>
    <property type="project" value="UniProtKB-KW"/>
</dbReference>
<dbReference type="InterPro" id="IPR029063">
    <property type="entry name" value="SAM-dependent_MTases_sf"/>
</dbReference>
<dbReference type="Pfam" id="PF00891">
    <property type="entry name" value="Methyltransf_2"/>
    <property type="match status" value="1"/>
</dbReference>
<dbReference type="GO" id="GO:0008171">
    <property type="term" value="F:O-methyltransferase activity"/>
    <property type="evidence" value="ECO:0007669"/>
    <property type="project" value="InterPro"/>
</dbReference>
<feature type="domain" description="O-methyltransferase C-terminal" evidence="4">
    <location>
        <begin position="205"/>
        <end position="393"/>
    </location>
</feature>
<gene>
    <name evidence="5" type="ORF">BJ875DRAFT_373629</name>
</gene>
<keyword evidence="6" id="KW-1185">Reference proteome</keyword>
<protein>
    <submittedName>
        <fullName evidence="5">O-methyltransferase-domain-containing protein</fullName>
    </submittedName>
</protein>
<evidence type="ECO:0000313" key="6">
    <source>
        <dbReference type="Proteomes" id="UP000824998"/>
    </source>
</evidence>
<dbReference type="InterPro" id="IPR001077">
    <property type="entry name" value="COMT_C"/>
</dbReference>
<dbReference type="SUPFAM" id="SSF46785">
    <property type="entry name" value="Winged helix' DNA-binding domain"/>
    <property type="match status" value="1"/>
</dbReference>
<dbReference type="AlphaFoldDB" id="A0A9P8C6K2"/>
<sequence length="422" mass="46399">MASTTKISELAEVISSNTAIVDRYFISNNLPTPSFEVDGPSTIIFPPHEKDVAAAYSQVLSATLELHTLMKGPTDMLLRMATLATNDTLSLQAVYRLNLAFKVPLERGISYADLSNECKLNERDLRRLIRHAMTNKIFKEKNSLVVHTAASKLLVSNPAINGLVGIQVEEYFPSATKTVEAMMKYDGVHSPGQSGFSLANNTTKGLYEEFNESPVRSRRFAAAMGGFASRIPIQPLAQKFDWASCTNVVDVGGAQGPVSTALAKLFPNTKFVVQDYAEAVAEGKKKVAGDESAMNVEFMEYNFLTEQTVLGADVYYFRAIFHNWPDESCVEILRNQIPAMKKGAHILIEENLTGPKSQALYREKIESSMDLTMLTYFGGAERTAEDLTKIAHMADPKFKVVSASQIEGTPSSLVNIVWEGGE</sequence>
<keyword evidence="3" id="KW-0949">S-adenosyl-L-methionine</keyword>
<dbReference type="SUPFAM" id="SSF53335">
    <property type="entry name" value="S-adenosyl-L-methionine-dependent methyltransferases"/>
    <property type="match status" value="1"/>
</dbReference>
<dbReference type="PANTHER" id="PTHR43712">
    <property type="entry name" value="PUTATIVE (AFU_ORTHOLOGUE AFUA_4G14580)-RELATED"/>
    <property type="match status" value="1"/>
</dbReference>
<dbReference type="PANTHER" id="PTHR43712:SF12">
    <property type="entry name" value="STERIGMATOCYSTIN 8-O-METHYLTRANSFERASE"/>
    <property type="match status" value="1"/>
</dbReference>
<dbReference type="Gene3D" id="1.10.10.10">
    <property type="entry name" value="Winged helix-like DNA-binding domain superfamily/Winged helix DNA-binding domain"/>
    <property type="match status" value="1"/>
</dbReference>
<dbReference type="Proteomes" id="UP000824998">
    <property type="component" value="Unassembled WGS sequence"/>
</dbReference>
<name>A0A9P8C6K2_9HELO</name>